<reference evidence="4" key="1">
    <citation type="journal article" date="2010" name="BMC Genomics">
        <title>Clostridium sticklandii, a specialist in amino acid degradation:revisiting its metabolism through its genome sequence.</title>
        <authorList>
            <person name="Fonknechten N."/>
            <person name="Chaussonnerie S."/>
            <person name="Tricot S."/>
            <person name="Lajus A."/>
            <person name="Andreesen J.R."/>
            <person name="Perchat N."/>
            <person name="Pelletier E."/>
            <person name="Gouyvenoux M."/>
            <person name="Barbe V."/>
            <person name="Salanoubat M."/>
            <person name="Le Paslier D."/>
            <person name="Weissenbach J."/>
            <person name="Cohen G.N."/>
            <person name="Kreimeyer A."/>
        </authorList>
    </citation>
    <scope>NUCLEOTIDE SEQUENCE [LARGE SCALE GENOMIC DNA]</scope>
    <source>
        <strain evidence="4">ATCC 12662 / DSM 519 / JCM 1433 / CCUG 9281 / NCIMB 10654 / HF</strain>
    </source>
</reference>
<organism evidence="3 4">
    <name type="scientific">Acetoanaerobium sticklandii (strain ATCC 12662 / DSM 519 / JCM 1433 / CCUG 9281 / NCIMB 10654 / HF)</name>
    <name type="common">Clostridium sticklandii</name>
    <dbReference type="NCBI Taxonomy" id="499177"/>
    <lineage>
        <taxon>Bacteria</taxon>
        <taxon>Bacillati</taxon>
        <taxon>Bacillota</taxon>
        <taxon>Clostridia</taxon>
        <taxon>Peptostreptococcales</taxon>
        <taxon>Filifactoraceae</taxon>
        <taxon>Acetoanaerobium</taxon>
    </lineage>
</organism>
<evidence type="ECO:0000256" key="2">
    <source>
        <dbReference type="SAM" id="SignalP"/>
    </source>
</evidence>
<feature type="compositionally biased region" description="Basic and acidic residues" evidence="1">
    <location>
        <begin position="209"/>
        <end position="239"/>
    </location>
</feature>
<evidence type="ECO:0000313" key="3">
    <source>
        <dbReference type="EMBL" id="CBH22572.1"/>
    </source>
</evidence>
<dbReference type="KEGG" id="cst:CLOST_2457"/>
<keyword evidence="2" id="KW-0732">Signal</keyword>
<accession>E3PVB9</accession>
<dbReference type="Proteomes" id="UP000007041">
    <property type="component" value="Chromosome"/>
</dbReference>
<proteinExistence type="predicted"/>
<feature type="signal peptide" evidence="2">
    <location>
        <begin position="1"/>
        <end position="27"/>
    </location>
</feature>
<evidence type="ECO:0008006" key="5">
    <source>
        <dbReference type="Google" id="ProtNLM"/>
    </source>
</evidence>
<dbReference type="STRING" id="1511.CLOST_2457"/>
<feature type="chain" id="PRO_5003179898" description="DUF5667 domain-containing protein" evidence="2">
    <location>
        <begin position="28"/>
        <end position="246"/>
    </location>
</feature>
<evidence type="ECO:0000256" key="1">
    <source>
        <dbReference type="SAM" id="MobiDB-lite"/>
    </source>
</evidence>
<dbReference type="GeneID" id="35559382"/>
<gene>
    <name evidence="3" type="ordered locus">CLOST_2457</name>
</gene>
<keyword evidence="4" id="KW-1185">Reference proteome</keyword>
<protein>
    <recommendedName>
        <fullName evidence="5">DUF5667 domain-containing protein</fullName>
    </recommendedName>
</protein>
<evidence type="ECO:0000313" key="4">
    <source>
        <dbReference type="Proteomes" id="UP000007041"/>
    </source>
</evidence>
<dbReference type="BioCyc" id="CSTI499177:GJE9-2550-MONOMER"/>
<name>E3PVB9_ACESD</name>
<feature type="region of interest" description="Disordered" evidence="1">
    <location>
        <begin position="209"/>
        <end position="246"/>
    </location>
</feature>
<sequence>MNKKMKQLLSLAVVAATASTFTLASYAEEVVSEQPATEITEPAPVTDFSASVTLTALEDEYTFVLDEKGVIKLIEGTDKELAASVLEQGKTINESIELILSSYEEKPEYNISIASTDEELGKTLNEELKDLVEGEIETEIKKQPEFIQKRFEMAKQLGITPGKMNLLEKLAASTDKEVNYEELANKSVKEIMAEVKANKKPVVETELKVEATKQAEVEKKADDVKKEKPQTEKKSEKSNGKGKGKN</sequence>
<dbReference type="EMBL" id="FP565809">
    <property type="protein sequence ID" value="CBH22572.1"/>
    <property type="molecule type" value="Genomic_DNA"/>
</dbReference>
<dbReference type="AlphaFoldDB" id="E3PVB9"/>
<dbReference type="HOGENOM" id="CLU_1127566_0_0_9"/>
<dbReference type="RefSeq" id="WP_013362663.1">
    <property type="nucleotide sequence ID" value="NC_014614.1"/>
</dbReference>